<gene>
    <name evidence="1" type="ORF">CTRU02_207440</name>
</gene>
<accession>A0ACC3Z0W1</accession>
<keyword evidence="2" id="KW-1185">Reference proteome</keyword>
<dbReference type="EMBL" id="VUJX02000004">
    <property type="protein sequence ID" value="KAL0937709.1"/>
    <property type="molecule type" value="Genomic_DNA"/>
</dbReference>
<evidence type="ECO:0000313" key="1">
    <source>
        <dbReference type="EMBL" id="KAL0937709.1"/>
    </source>
</evidence>
<proteinExistence type="predicted"/>
<dbReference type="Proteomes" id="UP000805649">
    <property type="component" value="Unassembled WGS sequence"/>
</dbReference>
<name>A0ACC3Z0W1_COLTU</name>
<reference evidence="1 2" key="1">
    <citation type="journal article" date="2020" name="Phytopathology">
        <title>Genome Sequence Resources of Colletotrichum truncatum, C. plurivorum, C. musicola, and C. sojae: Four Species Pathogenic to Soybean (Glycine max).</title>
        <authorList>
            <person name="Rogerio F."/>
            <person name="Boufleur T.R."/>
            <person name="Ciampi-Guillardi M."/>
            <person name="Sukno S.A."/>
            <person name="Thon M.R."/>
            <person name="Massola Junior N.S."/>
            <person name="Baroncelli R."/>
        </authorList>
    </citation>
    <scope>NUCLEOTIDE SEQUENCE [LARGE SCALE GENOMIC DNA]</scope>
    <source>
        <strain evidence="1 2">CMES1059</strain>
    </source>
</reference>
<comment type="caution">
    <text evidence="1">The sequence shown here is derived from an EMBL/GenBank/DDBJ whole genome shotgun (WGS) entry which is preliminary data.</text>
</comment>
<organism evidence="1 2">
    <name type="scientific">Colletotrichum truncatum</name>
    <name type="common">Anthracnose fungus</name>
    <name type="synonym">Colletotrichum capsici</name>
    <dbReference type="NCBI Taxonomy" id="5467"/>
    <lineage>
        <taxon>Eukaryota</taxon>
        <taxon>Fungi</taxon>
        <taxon>Dikarya</taxon>
        <taxon>Ascomycota</taxon>
        <taxon>Pezizomycotina</taxon>
        <taxon>Sordariomycetes</taxon>
        <taxon>Hypocreomycetidae</taxon>
        <taxon>Glomerellales</taxon>
        <taxon>Glomerellaceae</taxon>
        <taxon>Colletotrichum</taxon>
        <taxon>Colletotrichum truncatum species complex</taxon>
    </lineage>
</organism>
<protein>
    <submittedName>
        <fullName evidence="1">Uncharacterized protein</fullName>
    </submittedName>
</protein>
<sequence length="69" mass="7421">MQAAGTHQNQSRAATTPGFVANHSIQNVQESPDWGGRPFWPSWLGLPLAGLVPASPHRGTVVPFLPTYD</sequence>
<evidence type="ECO:0000313" key="2">
    <source>
        <dbReference type="Proteomes" id="UP000805649"/>
    </source>
</evidence>